<sequence length="543" mass="60748">MSRAEIIKDPRSGELFGPTYRDIIAESTNGSRIWEFFSYNQKGELLYGPRFYNSEGRLIQDGVNIPELISRYGSPLEVVDPVIAQIRARQWDEMFANVATQVEYRLDGNFRSFATKAAPAMEIVTAAIGAGWSPEASSEQDIYNAIWLKKHDLLPDWVKILANGYKFPPEGKYSRLDPLSDGFRMRSYAEMIVDANIAGIRVVPIIDSLAEIPFFGSKRVPKMEVGIRFKAYGKKPGISFEELPARHGETWEGVVKAARELTEQGHLLTTFHAMISAADSVPVDEFVGSLLEAVNYFFELRKHYPSLEHFNIGGGMPTLSSNYDHEGFLTKLLTGLKVMAEKSGQTMPILDVEFGTYISAEAGIAVLQLENIKVNGVESGGVRIPWGVSKGSYNREIIDQWLLAVRYKGLAGNYANNRSRLMRLGDSTCDKQGILLTDAKRPNTIFMPRVPEGARDLIVVIPEQQAYEEALTGIGGVQYCLSAEAKDIIIVRDKDGRVTGELVQNNQNPDRTLHLLGYNIENIPHMRRFEDSRGPASRYQGYF</sequence>
<reference evidence="3 4" key="1">
    <citation type="journal article" date="2016" name="Nat. Commun.">
        <title>Thousands of microbial genomes shed light on interconnected biogeochemical processes in an aquifer system.</title>
        <authorList>
            <person name="Anantharaman K."/>
            <person name="Brown C.T."/>
            <person name="Hug L.A."/>
            <person name="Sharon I."/>
            <person name="Castelle C.J."/>
            <person name="Probst A.J."/>
            <person name="Thomas B.C."/>
            <person name="Singh A."/>
            <person name="Wilkins M.J."/>
            <person name="Karaoz U."/>
            <person name="Brodie E.L."/>
            <person name="Williams K.H."/>
            <person name="Hubbard S.S."/>
            <person name="Banfield J.F."/>
        </authorList>
    </citation>
    <scope>NUCLEOTIDE SEQUENCE [LARGE SCALE GENOMIC DNA]</scope>
</reference>
<comment type="caution">
    <text evidence="3">The sequence shown here is derived from an EMBL/GenBank/DDBJ whole genome shotgun (WGS) entry which is preliminary data.</text>
</comment>
<dbReference type="STRING" id="1798373.A2154_03980"/>
<dbReference type="GO" id="GO:0009089">
    <property type="term" value="P:lysine biosynthetic process via diaminopimelate"/>
    <property type="evidence" value="ECO:0007669"/>
    <property type="project" value="TreeGrafter"/>
</dbReference>
<dbReference type="GO" id="GO:0008836">
    <property type="term" value="F:diaminopimelate decarboxylase activity"/>
    <property type="evidence" value="ECO:0007669"/>
    <property type="project" value="TreeGrafter"/>
</dbReference>
<dbReference type="PANTHER" id="PTHR43727">
    <property type="entry name" value="DIAMINOPIMELATE DECARBOXYLASE"/>
    <property type="match status" value="1"/>
</dbReference>
<dbReference type="Gene3D" id="3.20.20.10">
    <property type="entry name" value="Alanine racemase"/>
    <property type="match status" value="1"/>
</dbReference>
<dbReference type="AlphaFoldDB" id="A0A1F5Z8K5"/>
<proteinExistence type="predicted"/>
<dbReference type="InterPro" id="IPR009006">
    <property type="entry name" value="Ala_racemase/Decarboxylase_C"/>
</dbReference>
<evidence type="ECO:0000313" key="4">
    <source>
        <dbReference type="Proteomes" id="UP000176854"/>
    </source>
</evidence>
<name>A0A1F5Z8K5_9BACT</name>
<evidence type="ECO:0000256" key="1">
    <source>
        <dbReference type="ARBA" id="ARBA00001933"/>
    </source>
</evidence>
<protein>
    <recommendedName>
        <fullName evidence="5">Orn/DAP/Arg decarboxylase 2 N-terminal domain-containing protein</fullName>
    </recommendedName>
</protein>
<dbReference type="InterPro" id="IPR029066">
    <property type="entry name" value="PLP-binding_barrel"/>
</dbReference>
<dbReference type="EMBL" id="MFJC01000049">
    <property type="protein sequence ID" value="OGG08741.1"/>
    <property type="molecule type" value="Genomic_DNA"/>
</dbReference>
<accession>A0A1F5Z8K5</accession>
<evidence type="ECO:0000313" key="3">
    <source>
        <dbReference type="EMBL" id="OGG08741.1"/>
    </source>
</evidence>
<evidence type="ECO:0000256" key="2">
    <source>
        <dbReference type="ARBA" id="ARBA00022898"/>
    </source>
</evidence>
<organism evidence="3 4">
    <name type="scientific">Candidatus Gottesmanbacteria bacterium RBG_16_43_7</name>
    <dbReference type="NCBI Taxonomy" id="1798373"/>
    <lineage>
        <taxon>Bacteria</taxon>
        <taxon>Candidatus Gottesmaniibacteriota</taxon>
    </lineage>
</organism>
<gene>
    <name evidence="3" type="ORF">A2154_03980</name>
</gene>
<dbReference type="PANTHER" id="PTHR43727:SF2">
    <property type="entry name" value="GROUP IV DECARBOXYLASE"/>
    <property type="match status" value="1"/>
</dbReference>
<dbReference type="Gene3D" id="2.40.37.10">
    <property type="entry name" value="Lyase, Ornithine Decarboxylase, Chain A, domain 1"/>
    <property type="match status" value="1"/>
</dbReference>
<comment type="cofactor">
    <cofactor evidence="1">
        <name>pyridoxal 5'-phosphate</name>
        <dbReference type="ChEBI" id="CHEBI:597326"/>
    </cofactor>
</comment>
<dbReference type="SUPFAM" id="SSF51419">
    <property type="entry name" value="PLP-binding barrel"/>
    <property type="match status" value="1"/>
</dbReference>
<evidence type="ECO:0008006" key="5">
    <source>
        <dbReference type="Google" id="ProtNLM"/>
    </source>
</evidence>
<dbReference type="Proteomes" id="UP000176854">
    <property type="component" value="Unassembled WGS sequence"/>
</dbReference>
<keyword evidence="2" id="KW-0663">Pyridoxal phosphate</keyword>